<proteinExistence type="predicted"/>
<dbReference type="SUPFAM" id="SSF56281">
    <property type="entry name" value="Metallo-hydrolase/oxidoreductase"/>
    <property type="match status" value="1"/>
</dbReference>
<sequence>MRLHAIRAFEGDCLLLESGGGEAKYVLVDGGPDGTFEDHLKPYLEATIPGGRLEAVIVSHVDRDHIVGVLDLFAELNRQRIDGEDPLISPAELWHNSFSDAIDDDEDTIAKGVRMVLANAGVASTIMTDVPIAFFGIAEGERLRREARLLHIPINRTFGGELICPDLLPNPALEIGGMRMTVIGPTDANLRALQEEWLEWIRRNRTAARPEQLANADKSIPNLSSIVLLVEEDGRSLLLTGDARGDHIEQGLDQAGLRPDGTFHVNVMKLQHHGSDRNATRTFFRRNTADAYVASANGKHGNPDYETLVWIVEEAHAAERAIEIVATNDAPSIQRIRQTHPEADFGYRLRLPGDDDHAVIVELT</sequence>
<keyword evidence="2" id="KW-0378">Hydrolase</keyword>
<dbReference type="InterPro" id="IPR036866">
    <property type="entry name" value="RibonucZ/Hydroxyglut_hydro"/>
</dbReference>
<name>A0A4Y8ZXX6_9SPHN</name>
<dbReference type="Gene3D" id="3.60.15.10">
    <property type="entry name" value="Ribonuclease Z/Hydroxyacylglutathione hydrolase-like"/>
    <property type="match status" value="1"/>
</dbReference>
<dbReference type="EMBL" id="SPDV01000003">
    <property type="protein sequence ID" value="TFI59729.1"/>
    <property type="molecule type" value="Genomic_DNA"/>
</dbReference>
<evidence type="ECO:0000313" key="3">
    <source>
        <dbReference type="Proteomes" id="UP000298213"/>
    </source>
</evidence>
<dbReference type="Pfam" id="PF00753">
    <property type="entry name" value="Lactamase_B"/>
    <property type="match status" value="1"/>
</dbReference>
<comment type="caution">
    <text evidence="2">The sequence shown here is derived from an EMBL/GenBank/DDBJ whole genome shotgun (WGS) entry which is preliminary data.</text>
</comment>
<dbReference type="OrthoDB" id="7556864at2"/>
<dbReference type="Proteomes" id="UP000298213">
    <property type="component" value="Unassembled WGS sequence"/>
</dbReference>
<dbReference type="GO" id="GO:0016787">
    <property type="term" value="F:hydrolase activity"/>
    <property type="evidence" value="ECO:0007669"/>
    <property type="project" value="UniProtKB-KW"/>
</dbReference>
<dbReference type="InterPro" id="IPR001279">
    <property type="entry name" value="Metallo-B-lactamas"/>
</dbReference>
<dbReference type="InterPro" id="IPR052159">
    <property type="entry name" value="Competence_DNA_uptake"/>
</dbReference>
<gene>
    <name evidence="2" type="ORF">E2493_02470</name>
</gene>
<reference evidence="2 3" key="1">
    <citation type="submission" date="2019-03" db="EMBL/GenBank/DDBJ databases">
        <title>Genome sequence of Sphingomonas sp. 17J27-24.</title>
        <authorList>
            <person name="Kim M."/>
            <person name="Maeng S."/>
            <person name="Sathiyaraj S."/>
        </authorList>
    </citation>
    <scope>NUCLEOTIDE SEQUENCE [LARGE SCALE GENOMIC DNA]</scope>
    <source>
        <strain evidence="2 3">17J27-24</strain>
    </source>
</reference>
<dbReference type="PANTHER" id="PTHR30619">
    <property type="entry name" value="DNA INTERNALIZATION/COMPETENCE PROTEIN COMEC/REC2"/>
    <property type="match status" value="1"/>
</dbReference>
<keyword evidence="3" id="KW-1185">Reference proteome</keyword>
<dbReference type="AlphaFoldDB" id="A0A4Y8ZXX6"/>
<organism evidence="2 3">
    <name type="scientific">Sphingomonas parva</name>
    <dbReference type="NCBI Taxonomy" id="2555898"/>
    <lineage>
        <taxon>Bacteria</taxon>
        <taxon>Pseudomonadati</taxon>
        <taxon>Pseudomonadota</taxon>
        <taxon>Alphaproteobacteria</taxon>
        <taxon>Sphingomonadales</taxon>
        <taxon>Sphingomonadaceae</taxon>
        <taxon>Sphingomonas</taxon>
    </lineage>
</organism>
<feature type="domain" description="Metallo-beta-lactamase" evidence="1">
    <location>
        <begin position="10"/>
        <end position="73"/>
    </location>
</feature>
<protein>
    <submittedName>
        <fullName evidence="2">MBL fold metallo-hydrolase</fullName>
    </submittedName>
</protein>
<dbReference type="PANTHER" id="PTHR30619:SF1">
    <property type="entry name" value="RECOMBINATION PROTEIN 2"/>
    <property type="match status" value="1"/>
</dbReference>
<accession>A0A4Y8ZXX6</accession>
<evidence type="ECO:0000313" key="2">
    <source>
        <dbReference type="EMBL" id="TFI59729.1"/>
    </source>
</evidence>
<dbReference type="RefSeq" id="WP_135083392.1">
    <property type="nucleotide sequence ID" value="NZ_SPDV01000003.1"/>
</dbReference>
<evidence type="ECO:0000259" key="1">
    <source>
        <dbReference type="Pfam" id="PF00753"/>
    </source>
</evidence>